<gene>
    <name evidence="2" type="ORF">LGQ90_06800</name>
</gene>
<dbReference type="Pfam" id="PF05834">
    <property type="entry name" value="Lycopene_cycl"/>
    <property type="match status" value="1"/>
</dbReference>
<dbReference type="Gene3D" id="3.50.50.60">
    <property type="entry name" value="FAD/NAD(P)-binding domain"/>
    <property type="match status" value="1"/>
</dbReference>
<reference evidence="2" key="1">
    <citation type="submission" date="2021-10" db="EMBL/GenBank/DDBJ databases">
        <title>Gramella sp. ASW11-100T, isolated from marine sediment.</title>
        <authorList>
            <person name="Xia C."/>
        </authorList>
    </citation>
    <scope>NUCLEOTIDE SEQUENCE</scope>
    <source>
        <strain evidence="2">ASW11-100</strain>
    </source>
</reference>
<name>A0A9X1RWT9_9FLAO</name>
<sequence>MITPDYYYVIVGGGLAGLQLALTINRDLFFKGKKIAIVEPSSKSSNDKTWCFWEEGRGKWDHLVSQQWHKGKFITSELTKDLQLAPYSYKMLKSLDFYNYVKAELKNSEDIIFIKDKITNIDQVTRTAIGEKDNYTATHFFDSRPPTDFKNDEKSSVIYQHFKGITIQTDKDHFDPEVFTMMDYRIKHEESTCFTYILPLSKNKALIEFTFFTPFLTEDVVYDRKLEEYIRTILKIKDYKIIDSEKGIIPMTDYPFHKFNTKYVTRIGTAGGWVKASSGYSFKNTEIKVDKLIDNIKSGLKPSTNLFSKKFQKYDAIFLDVLEKRNDLGESLFTKFYTKNSIQDIFRFLDEETSFSEELKIMLSLYHPQFLKSFFNKV</sequence>
<keyword evidence="1" id="KW-0472">Membrane</keyword>
<organism evidence="2 3">
    <name type="scientific">Christiangramia sediminis</name>
    <dbReference type="NCBI Taxonomy" id="2881336"/>
    <lineage>
        <taxon>Bacteria</taxon>
        <taxon>Pseudomonadati</taxon>
        <taxon>Bacteroidota</taxon>
        <taxon>Flavobacteriia</taxon>
        <taxon>Flavobacteriales</taxon>
        <taxon>Flavobacteriaceae</taxon>
        <taxon>Christiangramia</taxon>
    </lineage>
</organism>
<proteinExistence type="predicted"/>
<keyword evidence="3" id="KW-1185">Reference proteome</keyword>
<evidence type="ECO:0000313" key="2">
    <source>
        <dbReference type="EMBL" id="MCB7480966.1"/>
    </source>
</evidence>
<keyword evidence="1" id="KW-0812">Transmembrane</keyword>
<accession>A0A9X1RWT9</accession>
<dbReference type="Proteomes" id="UP001139414">
    <property type="component" value="Unassembled WGS sequence"/>
</dbReference>
<evidence type="ECO:0000256" key="1">
    <source>
        <dbReference type="SAM" id="Phobius"/>
    </source>
</evidence>
<dbReference type="InterPro" id="IPR036188">
    <property type="entry name" value="FAD/NAD-bd_sf"/>
</dbReference>
<keyword evidence="1" id="KW-1133">Transmembrane helix</keyword>
<dbReference type="AlphaFoldDB" id="A0A9X1RWT9"/>
<feature type="transmembrane region" description="Helical" evidence="1">
    <location>
        <begin position="6"/>
        <end position="24"/>
    </location>
</feature>
<dbReference type="RefSeq" id="WP_229339470.1">
    <property type="nucleotide sequence ID" value="NZ_JAJBZG010000002.1"/>
</dbReference>
<comment type="caution">
    <text evidence="2">The sequence shown here is derived from an EMBL/GenBank/DDBJ whole genome shotgun (WGS) entry which is preliminary data.</text>
</comment>
<dbReference type="SUPFAM" id="SSF51905">
    <property type="entry name" value="FAD/NAD(P)-binding domain"/>
    <property type="match status" value="1"/>
</dbReference>
<evidence type="ECO:0000313" key="3">
    <source>
        <dbReference type="Proteomes" id="UP001139414"/>
    </source>
</evidence>
<protein>
    <submittedName>
        <fullName evidence="2">Lycopene cyclase</fullName>
    </submittedName>
</protein>
<dbReference type="EMBL" id="JAJBZG010000002">
    <property type="protein sequence ID" value="MCB7480966.1"/>
    <property type="molecule type" value="Genomic_DNA"/>
</dbReference>